<dbReference type="EMBL" id="CAJFCJ010000018">
    <property type="protein sequence ID" value="CAD5122680.1"/>
    <property type="molecule type" value="Genomic_DNA"/>
</dbReference>
<dbReference type="Gene3D" id="2.60.200.40">
    <property type="match status" value="1"/>
</dbReference>
<keyword evidence="9" id="KW-0106">Calcium</keyword>
<evidence type="ECO:0000313" key="17">
    <source>
        <dbReference type="Proteomes" id="UP000549394"/>
    </source>
</evidence>
<dbReference type="PROSITE" id="PS00018">
    <property type="entry name" value="EF_HAND_1"/>
    <property type="match status" value="2"/>
</dbReference>
<evidence type="ECO:0000256" key="3">
    <source>
        <dbReference type="ARBA" id="ARBA00022723"/>
    </source>
</evidence>
<dbReference type="PROSITE" id="PS50081">
    <property type="entry name" value="ZF_DAG_PE_2"/>
    <property type="match status" value="2"/>
</dbReference>
<dbReference type="CDD" id="cd00051">
    <property type="entry name" value="EFh"/>
    <property type="match status" value="1"/>
</dbReference>
<dbReference type="InterPro" id="IPR047471">
    <property type="entry name" value="C1_DGKbeta-like_rpt1"/>
</dbReference>
<dbReference type="PROSITE" id="PS50222">
    <property type="entry name" value="EF_HAND_2"/>
    <property type="match status" value="2"/>
</dbReference>
<dbReference type="EC" id="2.7.1.107" evidence="11"/>
<evidence type="ECO:0000313" key="16">
    <source>
        <dbReference type="EMBL" id="CAD5122680.1"/>
    </source>
</evidence>
<dbReference type="GO" id="GO:0005524">
    <property type="term" value="F:ATP binding"/>
    <property type="evidence" value="ECO:0007669"/>
    <property type="project" value="UniProtKB-KW"/>
</dbReference>
<dbReference type="CDD" id="cd20851">
    <property type="entry name" value="C1_DGK_typeI_like_rpt2"/>
    <property type="match status" value="1"/>
</dbReference>
<dbReference type="GO" id="GO:0005886">
    <property type="term" value="C:plasma membrane"/>
    <property type="evidence" value="ECO:0007669"/>
    <property type="project" value="TreeGrafter"/>
</dbReference>
<keyword evidence="4" id="KW-0677">Repeat</keyword>
<accession>A0A7I8W7A4</accession>
<dbReference type="PROSITE" id="PS50146">
    <property type="entry name" value="DAGK"/>
    <property type="match status" value="1"/>
</dbReference>
<dbReference type="CDD" id="cd20845">
    <property type="entry name" value="C1_DGKbeta_rpt1"/>
    <property type="match status" value="1"/>
</dbReference>
<dbReference type="Gene3D" id="1.10.238.110">
    <property type="entry name" value="Diacylglycerol kinase alpha"/>
    <property type="match status" value="2"/>
</dbReference>
<evidence type="ECO:0000256" key="5">
    <source>
        <dbReference type="ARBA" id="ARBA00022741"/>
    </source>
</evidence>
<dbReference type="InterPro" id="IPR046349">
    <property type="entry name" value="C1-like_sf"/>
</dbReference>
<keyword evidence="5 11" id="KW-0547">Nucleotide-binding</keyword>
<keyword evidence="3" id="KW-0479">Metal-binding</keyword>
<evidence type="ECO:0000256" key="10">
    <source>
        <dbReference type="ARBA" id="ARBA00022840"/>
    </source>
</evidence>
<feature type="domain" description="EF-hand" evidence="15">
    <location>
        <begin position="299"/>
        <end position="334"/>
    </location>
</feature>
<keyword evidence="8" id="KW-0862">Zinc</keyword>
<feature type="region of interest" description="Disordered" evidence="12">
    <location>
        <begin position="140"/>
        <end position="215"/>
    </location>
</feature>
<name>A0A7I8W7A4_9ANNE</name>
<dbReference type="SUPFAM" id="SSF57889">
    <property type="entry name" value="Cysteine-rich domain"/>
    <property type="match status" value="2"/>
</dbReference>
<keyword evidence="6" id="KW-0863">Zinc-finger</keyword>
<reference evidence="16 17" key="1">
    <citation type="submission" date="2020-08" db="EMBL/GenBank/DDBJ databases">
        <authorList>
            <person name="Hejnol A."/>
        </authorList>
    </citation>
    <scope>NUCLEOTIDE SEQUENCE [LARGE SCALE GENOMIC DNA]</scope>
</reference>
<gene>
    <name evidence="16" type="ORF">DGYR_LOCUS10457</name>
</gene>
<dbReference type="GO" id="GO:0005509">
    <property type="term" value="F:calcium ion binding"/>
    <property type="evidence" value="ECO:0007669"/>
    <property type="project" value="InterPro"/>
</dbReference>
<dbReference type="InterPro" id="IPR018247">
    <property type="entry name" value="EF_Hand_1_Ca_BS"/>
</dbReference>
<dbReference type="InterPro" id="IPR002048">
    <property type="entry name" value="EF_hand_dom"/>
</dbReference>
<evidence type="ECO:0000256" key="12">
    <source>
        <dbReference type="SAM" id="MobiDB-lite"/>
    </source>
</evidence>
<evidence type="ECO:0000256" key="1">
    <source>
        <dbReference type="ARBA" id="ARBA00009280"/>
    </source>
</evidence>
<feature type="domain" description="Phorbol-ester/DAG-type" evidence="13">
    <location>
        <begin position="414"/>
        <end position="463"/>
    </location>
</feature>
<dbReference type="GO" id="GO:0004143">
    <property type="term" value="F:ATP-dependent diacylglycerol kinase activity"/>
    <property type="evidence" value="ECO:0007669"/>
    <property type="project" value="UniProtKB-EC"/>
</dbReference>
<dbReference type="FunFam" id="3.30.60.20:FF:000013">
    <property type="entry name" value="Diacylglycerol kinase"/>
    <property type="match status" value="1"/>
</dbReference>
<dbReference type="GO" id="GO:0007200">
    <property type="term" value="P:phospholipase C-activating G protein-coupled receptor signaling pathway"/>
    <property type="evidence" value="ECO:0007669"/>
    <property type="project" value="InterPro"/>
</dbReference>
<evidence type="ECO:0000259" key="13">
    <source>
        <dbReference type="PROSITE" id="PS50081"/>
    </source>
</evidence>
<dbReference type="InterPro" id="IPR016064">
    <property type="entry name" value="NAD/diacylglycerol_kinase_sf"/>
</dbReference>
<evidence type="ECO:0000256" key="9">
    <source>
        <dbReference type="ARBA" id="ARBA00022837"/>
    </source>
</evidence>
<dbReference type="SUPFAM" id="SSF47473">
    <property type="entry name" value="EF-hand"/>
    <property type="match status" value="2"/>
</dbReference>
<dbReference type="InterPro" id="IPR000756">
    <property type="entry name" value="Diacylglycerol_kin_accessory"/>
</dbReference>
<sequence>MPLVWEKMSPGQFHQLQEYVSSFLTGHVLLIDSGKSIKEVLQEFQNNDETFNPEEPITYTCFKKFMESYVGEMEEELVQALFLSFLKQPRAPPTTPTSLKGKIVKEVSATGADLPQIKSTLADKVADKLHGLTEKIHVLGHSRHDSGSNSIDLGRRSRTGSTGSAVHHGVQVKSPTAPSDLDKLAHSPETPETSNHSRSSSKKSSNSANSVHHGVLPDSNKAIMLVRKDSQDLKTGKVLVKEVVCYLSLLEAGRPEDKLEFMFLLYDTDGNGILDAKELDMIISQMMTVAEYLGWDVSELRPILKDMMQEIDYDADGTVSLAEWKKGGLTTIPLLVLLGLDANVKDDGTHSWRLKHFNKPAYCNLCLNLLVGLGKQGLSCIFCKYTVHERCVQRAPASCITTYVKSKKTSGRMKHHWVEGNCAGKCDRCRKSIKSYNGVTGRHCRWCQITLHNKCASLETPECYLGSLHEHILPPTAIRPAVLDRKIRDTLPRDECSSENLPLDGVISPLQGGSSFQITISENATPLCVFVNPKSGGKQGSRILRKFQYLLNPRQVYNLLKGGPKEGLSFFQDVTNCRLLACGGDGTVGWLLDALDKMNFEKRPPVAVLPLGTGNDLARCLRWGGGYEGENLTKILLKLNQATTVMMDRWHIEFSEGQDESTDEKGDEIPYNIINNYFTIGVDASIAHRFHVMREKHPEKFNSRVKNKLWYFEFGTSETFTATCKNLHEKIDIMCDGCSLDLANGPSLEGVAILNIPSIYGGTNLWGDLPSAKKRKKAAKAAKKDKDKEYSSSSMSSMDLSFAIQDIGDGMLEVVGVESAMHAGQVKAGFRSSGRRLAQCANVVIRTRERFPMQIDGEPWLQPPCTVSIKVSIVEQW</sequence>
<dbReference type="SUPFAM" id="SSF111331">
    <property type="entry name" value="NAD kinase/diacylglycerol kinase-like"/>
    <property type="match status" value="1"/>
</dbReference>
<evidence type="ECO:0000256" key="6">
    <source>
        <dbReference type="ARBA" id="ARBA00022771"/>
    </source>
</evidence>
<dbReference type="Pfam" id="PF00130">
    <property type="entry name" value="C1_1"/>
    <property type="match status" value="2"/>
</dbReference>
<dbReference type="FunFam" id="1.10.238.10:FF:000017">
    <property type="entry name" value="Diacylglycerol kinase"/>
    <property type="match status" value="1"/>
</dbReference>
<keyword evidence="10 11" id="KW-0067">ATP-binding</keyword>
<dbReference type="InterPro" id="IPR001206">
    <property type="entry name" value="Diacylglycerol_kinase_cat_dom"/>
</dbReference>
<dbReference type="AlphaFoldDB" id="A0A7I8W7A4"/>
<evidence type="ECO:0000256" key="11">
    <source>
        <dbReference type="RuleBase" id="RU361128"/>
    </source>
</evidence>
<evidence type="ECO:0000256" key="8">
    <source>
        <dbReference type="ARBA" id="ARBA00022833"/>
    </source>
</evidence>
<protein>
    <recommendedName>
        <fullName evidence="11">Diacylglycerol kinase</fullName>
        <shortName evidence="11">DAG kinase</shortName>
        <ecNumber evidence="11">2.7.1.107</ecNumber>
    </recommendedName>
</protein>
<dbReference type="Pfam" id="PF00609">
    <property type="entry name" value="DAGK_acc"/>
    <property type="match status" value="1"/>
</dbReference>
<evidence type="ECO:0000259" key="14">
    <source>
        <dbReference type="PROSITE" id="PS50146"/>
    </source>
</evidence>
<dbReference type="Gene3D" id="1.10.238.10">
    <property type="entry name" value="EF-hand"/>
    <property type="match status" value="1"/>
</dbReference>
<feature type="domain" description="Phorbol-ester/DAG-type" evidence="13">
    <location>
        <begin position="349"/>
        <end position="399"/>
    </location>
</feature>
<dbReference type="Pfam" id="PF00781">
    <property type="entry name" value="DAGK_cat"/>
    <property type="match status" value="1"/>
</dbReference>
<dbReference type="InterPro" id="IPR038199">
    <property type="entry name" value="DGK_typeI_N_sf"/>
</dbReference>
<dbReference type="InterPro" id="IPR011992">
    <property type="entry name" value="EF-hand-dom_pair"/>
</dbReference>
<dbReference type="Gene3D" id="3.30.60.20">
    <property type="match status" value="2"/>
</dbReference>
<dbReference type="OrthoDB" id="242257at2759"/>
<dbReference type="InterPro" id="IPR002219">
    <property type="entry name" value="PKC_DAG/PE"/>
</dbReference>
<dbReference type="InterPro" id="IPR037607">
    <property type="entry name" value="DGK"/>
</dbReference>
<dbReference type="PROSITE" id="PS00479">
    <property type="entry name" value="ZF_DAG_PE_1"/>
    <property type="match status" value="2"/>
</dbReference>
<dbReference type="Gene3D" id="3.40.50.10330">
    <property type="entry name" value="Probable inorganic polyphosphate/atp-NAD kinase, domain 1"/>
    <property type="match status" value="1"/>
</dbReference>
<keyword evidence="7 11" id="KW-0418">Kinase</keyword>
<dbReference type="SMART" id="SM00054">
    <property type="entry name" value="EFh"/>
    <property type="match status" value="2"/>
</dbReference>
<keyword evidence="2 11" id="KW-0808">Transferase</keyword>
<feature type="compositionally biased region" description="Low complexity" evidence="12">
    <location>
        <begin position="194"/>
        <end position="213"/>
    </location>
</feature>
<dbReference type="InterPro" id="IPR029477">
    <property type="entry name" value="DAG_kinase_typeI_N"/>
</dbReference>
<dbReference type="PANTHER" id="PTHR11255">
    <property type="entry name" value="DIACYLGLYCEROL KINASE"/>
    <property type="match status" value="1"/>
</dbReference>
<dbReference type="FunFam" id="3.40.50.10330:FF:000003">
    <property type="entry name" value="Diacylglycerol kinase"/>
    <property type="match status" value="1"/>
</dbReference>
<dbReference type="InterPro" id="IPR017438">
    <property type="entry name" value="ATP-NAD_kinase_N"/>
</dbReference>
<evidence type="ECO:0000256" key="7">
    <source>
        <dbReference type="ARBA" id="ARBA00022777"/>
    </source>
</evidence>
<comment type="caution">
    <text evidence="16">The sequence shown here is derived from an EMBL/GenBank/DDBJ whole genome shotgun (WGS) entry which is preliminary data.</text>
</comment>
<keyword evidence="17" id="KW-1185">Reference proteome</keyword>
<evidence type="ECO:0000256" key="4">
    <source>
        <dbReference type="ARBA" id="ARBA00022737"/>
    </source>
</evidence>
<feature type="domain" description="DAGKc" evidence="14">
    <location>
        <begin position="522"/>
        <end position="657"/>
    </location>
</feature>
<evidence type="ECO:0000256" key="2">
    <source>
        <dbReference type="ARBA" id="ARBA00022679"/>
    </source>
</evidence>
<comment type="similarity">
    <text evidence="1 11">Belongs to the eukaryotic diacylglycerol kinase family.</text>
</comment>
<organism evidence="16 17">
    <name type="scientific">Dimorphilus gyrociliatus</name>
    <dbReference type="NCBI Taxonomy" id="2664684"/>
    <lineage>
        <taxon>Eukaryota</taxon>
        <taxon>Metazoa</taxon>
        <taxon>Spiralia</taxon>
        <taxon>Lophotrochozoa</taxon>
        <taxon>Annelida</taxon>
        <taxon>Polychaeta</taxon>
        <taxon>Polychaeta incertae sedis</taxon>
        <taxon>Dinophilidae</taxon>
        <taxon>Dimorphilus</taxon>
    </lineage>
</organism>
<dbReference type="SMART" id="SM00046">
    <property type="entry name" value="DAGKc"/>
    <property type="match status" value="1"/>
</dbReference>
<dbReference type="Pfam" id="PF14513">
    <property type="entry name" value="DAG_kinase_N"/>
    <property type="match status" value="1"/>
</dbReference>
<feature type="domain" description="EF-hand" evidence="15">
    <location>
        <begin position="254"/>
        <end position="289"/>
    </location>
</feature>
<dbReference type="PANTHER" id="PTHR11255:SF48">
    <property type="entry name" value="DIACYLGLYCEROL KINASE 1"/>
    <property type="match status" value="1"/>
</dbReference>
<dbReference type="SMART" id="SM00109">
    <property type="entry name" value="C1"/>
    <property type="match status" value="2"/>
</dbReference>
<evidence type="ECO:0000259" key="15">
    <source>
        <dbReference type="PROSITE" id="PS50222"/>
    </source>
</evidence>
<dbReference type="Pfam" id="PF13202">
    <property type="entry name" value="EF-hand_5"/>
    <property type="match status" value="1"/>
</dbReference>
<dbReference type="SMART" id="SM00045">
    <property type="entry name" value="DAGKa"/>
    <property type="match status" value="1"/>
</dbReference>
<dbReference type="FunFam" id="3.30.60.20:FF:000016">
    <property type="entry name" value="Diacylglycerol kinase"/>
    <property type="match status" value="1"/>
</dbReference>
<comment type="catalytic activity">
    <reaction evidence="11">
        <text>a 1,2-diacyl-sn-glycerol + ATP = a 1,2-diacyl-sn-glycero-3-phosphate + ADP + H(+)</text>
        <dbReference type="Rhea" id="RHEA:10272"/>
        <dbReference type="ChEBI" id="CHEBI:15378"/>
        <dbReference type="ChEBI" id="CHEBI:17815"/>
        <dbReference type="ChEBI" id="CHEBI:30616"/>
        <dbReference type="ChEBI" id="CHEBI:58608"/>
        <dbReference type="ChEBI" id="CHEBI:456216"/>
        <dbReference type="EC" id="2.7.1.107"/>
    </reaction>
</comment>
<dbReference type="GO" id="GO:0008270">
    <property type="term" value="F:zinc ion binding"/>
    <property type="evidence" value="ECO:0007669"/>
    <property type="project" value="UniProtKB-KW"/>
</dbReference>
<proteinExistence type="inferred from homology"/>
<dbReference type="Proteomes" id="UP000549394">
    <property type="component" value="Unassembled WGS sequence"/>
</dbReference>